<dbReference type="EMBL" id="JBEUSY010000152">
    <property type="protein sequence ID" value="KAL1243981.1"/>
    <property type="molecule type" value="Genomic_DNA"/>
</dbReference>
<gene>
    <name evidence="2" type="ORF">TSPI_10061</name>
</gene>
<feature type="transmembrane region" description="Helical" evidence="1">
    <location>
        <begin position="152"/>
        <end position="173"/>
    </location>
</feature>
<evidence type="ECO:0000313" key="2">
    <source>
        <dbReference type="EMBL" id="KAL1243981.1"/>
    </source>
</evidence>
<keyword evidence="3" id="KW-1185">Reference proteome</keyword>
<proteinExistence type="predicted"/>
<dbReference type="Proteomes" id="UP001558632">
    <property type="component" value="Unassembled WGS sequence"/>
</dbReference>
<accession>A0ABR3KTL3</accession>
<protein>
    <submittedName>
        <fullName evidence="2">Transposase for insertion sequence element IS1151</fullName>
    </submittedName>
</protein>
<name>A0ABR3KTL3_TRISP</name>
<feature type="transmembrane region" description="Helical" evidence="1">
    <location>
        <begin position="21"/>
        <end position="39"/>
    </location>
</feature>
<keyword evidence="1" id="KW-0812">Transmembrane</keyword>
<feature type="transmembrane region" description="Helical" evidence="1">
    <location>
        <begin position="116"/>
        <end position="132"/>
    </location>
</feature>
<reference evidence="2 3" key="1">
    <citation type="submission" date="2024-07" db="EMBL/GenBank/DDBJ databases">
        <title>Enhanced genomic and transcriptomic resources for Trichinella pseudospiralis and T. spiralis underpin the discovery of pronounced molecular differences between stages and species.</title>
        <authorList>
            <person name="Pasi K.K."/>
            <person name="La Rosa G."/>
            <person name="Gomez-Morales M.A."/>
            <person name="Tosini F."/>
            <person name="Sumanam S."/>
            <person name="Young N.D."/>
            <person name="Chang B.C."/>
            <person name="Robin G.B."/>
        </authorList>
    </citation>
    <scope>NUCLEOTIDE SEQUENCE [LARGE SCALE GENOMIC DNA]</scope>
    <source>
        <strain evidence="2">ISS534</strain>
    </source>
</reference>
<keyword evidence="1" id="KW-0472">Membrane</keyword>
<evidence type="ECO:0000313" key="3">
    <source>
        <dbReference type="Proteomes" id="UP001558632"/>
    </source>
</evidence>
<keyword evidence="1" id="KW-1133">Transmembrane helix</keyword>
<organism evidence="2 3">
    <name type="scientific">Trichinella spiralis</name>
    <name type="common">Trichina worm</name>
    <dbReference type="NCBI Taxonomy" id="6334"/>
    <lineage>
        <taxon>Eukaryota</taxon>
        <taxon>Metazoa</taxon>
        <taxon>Ecdysozoa</taxon>
        <taxon>Nematoda</taxon>
        <taxon>Enoplea</taxon>
        <taxon>Dorylaimia</taxon>
        <taxon>Trichinellida</taxon>
        <taxon>Trichinellidae</taxon>
        <taxon>Trichinella</taxon>
    </lineage>
</organism>
<feature type="transmembrane region" description="Helical" evidence="1">
    <location>
        <begin position="86"/>
        <end position="109"/>
    </location>
</feature>
<comment type="caution">
    <text evidence="2">The sequence shown here is derived from an EMBL/GenBank/DDBJ whole genome shotgun (WGS) entry which is preliminary data.</text>
</comment>
<sequence length="189" mass="21494">MLTTKNNNHKSKLRLLHSERFFWPFLLPLFCCSAHQLFIKIQCFAVQLAVDRLFIAHSEKPQRLLLLFNGGGGVVSASSISSQLAYSIYIGQFAAQSTLAFALPFTFGLANFDPDLFTFVLFNFVLITKVKPELLTVTMLSSIQRPDNPPWINIFTGNGMALIKLVCTTWFYWQRSMKMRLCKISENAT</sequence>
<evidence type="ECO:0000256" key="1">
    <source>
        <dbReference type="SAM" id="Phobius"/>
    </source>
</evidence>